<feature type="transmembrane region" description="Helical" evidence="2">
    <location>
        <begin position="680"/>
        <end position="699"/>
    </location>
</feature>
<sequence>MLELEKHPSGRHRNASNLAPEGSITHLPCGELMKLNASFALDARCPSSCPMHVDPSSELMKDFCHSMCVPKGSCKKYNPKAPVGDSDIGSCRGAVVDGCEVPSQDGTDACVECGSFFYLTRDRKCARKYAWALYVIAAVLVAVVILILVILVDLLRRPVTNADGLEDALEYRSKQKFRTPKLDGTGRRLYPLSTNLCTRIVGGPGLALHFRFQAAIIAWAAVVAASWMLLALFVDYDLLVLGTKKFGTAFRNCILVAWGRATQRRLMWVKTWFLGFVYVFSVLGSVIFSARQLQFWQLLDDRNDTMKDYALRLSGLPWLEGSVRIEEELKESLQLATGHTVVDVSVCWDYCEHQDAVRIQLQKTLDGRHRQGSARRSQAGSSPQDMSSFQKTLFRIEQMILAEDGDQELSEEDLHDVLTSLRCCSTAFAVFETERARDEAVRALSSGLCFRDAWIDVSATIREPHGVNWKNMNTSGFTGKLERLGRGIVMVLLGLALYLGVFYAPYAWSILKFNYEGGQQPGMVYTIAFSLIVCVGNLMMAEMCSRVADTIGFEYKETRENCYMVLYLLAIVVNVGLDLWTTYYMASQIMIGLDFRTEDGRLLVKVESFLERFESYALQRSMGQQLYEYAFPCTFLVPFLAEPLAVIFSFSRLFMLLVRSHPELKSWESRGWLAALDLELGRYADCLVNVFLAVLVFFFPGGYTHWVFALLAGSHAYIYAYDHYRVLRVVPRIVFQSMNVDFCAQVLLAPACGILLVCLIFKGNCTKDAFHCLEPYPLFGVCIASFLLHCAVHTMVLWFLVPCIVLRSDNEKIYRTDAKTFKEVAAEEPCSWFTANPIHCLRSWLIYKHDPPCSFYVPGMEHTMQVNENIGCYFTETDETVEDVQSYLRLPSLHDLKHALADADDDDTKGDTGATG</sequence>
<feature type="transmembrane region" description="Helical" evidence="2">
    <location>
        <begin position="131"/>
        <end position="152"/>
    </location>
</feature>
<gene>
    <name evidence="3" type="primary">DIMT1</name>
    <name evidence="3" type="ORF">SNAT2548_LOCUS34933</name>
</gene>
<feature type="compositionally biased region" description="Polar residues" evidence="1">
    <location>
        <begin position="374"/>
        <end position="386"/>
    </location>
</feature>
<dbReference type="AlphaFoldDB" id="A0A812VE02"/>
<dbReference type="Proteomes" id="UP000604046">
    <property type="component" value="Unassembled WGS sequence"/>
</dbReference>
<accession>A0A812VE02</accession>
<evidence type="ECO:0000256" key="1">
    <source>
        <dbReference type="SAM" id="MobiDB-lite"/>
    </source>
</evidence>
<feature type="transmembrane region" description="Helical" evidence="2">
    <location>
        <begin position="488"/>
        <end position="511"/>
    </location>
</feature>
<name>A0A812VE02_9DINO</name>
<evidence type="ECO:0000313" key="3">
    <source>
        <dbReference type="EMBL" id="CAE7614453.1"/>
    </source>
</evidence>
<organism evidence="3 4">
    <name type="scientific">Symbiodinium natans</name>
    <dbReference type="NCBI Taxonomy" id="878477"/>
    <lineage>
        <taxon>Eukaryota</taxon>
        <taxon>Sar</taxon>
        <taxon>Alveolata</taxon>
        <taxon>Dinophyceae</taxon>
        <taxon>Suessiales</taxon>
        <taxon>Symbiodiniaceae</taxon>
        <taxon>Symbiodinium</taxon>
    </lineage>
</organism>
<keyword evidence="2" id="KW-0812">Transmembrane</keyword>
<dbReference type="OrthoDB" id="409943at2759"/>
<evidence type="ECO:0000256" key="2">
    <source>
        <dbReference type="SAM" id="Phobius"/>
    </source>
</evidence>
<feature type="transmembrane region" description="Helical" evidence="2">
    <location>
        <begin position="214"/>
        <end position="234"/>
    </location>
</feature>
<evidence type="ECO:0000313" key="4">
    <source>
        <dbReference type="Proteomes" id="UP000604046"/>
    </source>
</evidence>
<keyword evidence="2" id="KW-0472">Membrane</keyword>
<feature type="transmembrane region" description="Helical" evidence="2">
    <location>
        <begin position="562"/>
        <end position="586"/>
    </location>
</feature>
<reference evidence="3" key="1">
    <citation type="submission" date="2021-02" db="EMBL/GenBank/DDBJ databases">
        <authorList>
            <person name="Dougan E. K."/>
            <person name="Rhodes N."/>
            <person name="Thang M."/>
            <person name="Chan C."/>
        </authorList>
    </citation>
    <scope>NUCLEOTIDE SEQUENCE</scope>
</reference>
<dbReference type="EMBL" id="CAJNDS010002838">
    <property type="protein sequence ID" value="CAE7614453.1"/>
    <property type="molecule type" value="Genomic_DNA"/>
</dbReference>
<feature type="transmembrane region" description="Helical" evidence="2">
    <location>
        <begin position="742"/>
        <end position="764"/>
    </location>
</feature>
<feature type="transmembrane region" description="Helical" evidence="2">
    <location>
        <begin position="523"/>
        <end position="541"/>
    </location>
</feature>
<feature type="transmembrane region" description="Helical" evidence="2">
    <location>
        <begin position="776"/>
        <end position="806"/>
    </location>
</feature>
<keyword evidence="2" id="KW-1133">Transmembrane helix</keyword>
<feature type="transmembrane region" description="Helical" evidence="2">
    <location>
        <begin position="272"/>
        <end position="290"/>
    </location>
</feature>
<keyword evidence="4" id="KW-1185">Reference proteome</keyword>
<feature type="region of interest" description="Disordered" evidence="1">
    <location>
        <begin position="367"/>
        <end position="386"/>
    </location>
</feature>
<feature type="transmembrane region" description="Helical" evidence="2">
    <location>
        <begin position="635"/>
        <end position="659"/>
    </location>
</feature>
<proteinExistence type="predicted"/>
<comment type="caution">
    <text evidence="3">The sequence shown here is derived from an EMBL/GenBank/DDBJ whole genome shotgun (WGS) entry which is preliminary data.</text>
</comment>
<protein>
    <submittedName>
        <fullName evidence="3">DIMT1 protein</fullName>
    </submittedName>
</protein>